<keyword evidence="2" id="KW-0223">Dioxygenase</keyword>
<name>A0ABT1D049_9PROT</name>
<dbReference type="SUPFAM" id="SSF51197">
    <property type="entry name" value="Clavaminate synthase-like"/>
    <property type="match status" value="1"/>
</dbReference>
<sequence length="403" mass="45389">MAIRGSIDRLDELLLEGWAVDDDHPETKLAFDVIVNDKVIGRFVADLFRQDLKDAEIADGECAFSFQMPQFFGRQDLANLKIRFADSNLFLTLPTPTSTEELVRPTVSRFGGLWVDRTDFLDKLGLKHRTGKLNDALAARLLQFARDGFTVIEKAVQPKLVDRLRGELDDIWHTPPAGLLTETFEPDGVMRYVPPDARWRAGRTKLLDIYTHSDAARQVIAAPAVVEFLAALFEDKPKAFQSLNFHTGLQQPMHKDTAYVKVDGNPLALAATWTALEDIEAGTGELEYFIGSHRAPDFLFGGFSKWMENFSDEHQAFLDSVLADAKTYQQTRGKFLAKKGDVLVWHADLANGNPAMLQRDKTRQSLVTHFCPAKLEPFYRRSVKHEGRSAPSCDFISQYQAVK</sequence>
<accession>A0ABT1D049</accession>
<organism evidence="2 3">
    <name type="scientific">Siccirubricoccus soli</name>
    <dbReference type="NCBI Taxonomy" id="2899147"/>
    <lineage>
        <taxon>Bacteria</taxon>
        <taxon>Pseudomonadati</taxon>
        <taxon>Pseudomonadota</taxon>
        <taxon>Alphaproteobacteria</taxon>
        <taxon>Acetobacterales</taxon>
        <taxon>Roseomonadaceae</taxon>
        <taxon>Siccirubricoccus</taxon>
    </lineage>
</organism>
<dbReference type="PANTHER" id="PTHR20883">
    <property type="entry name" value="PHYTANOYL-COA DIOXYGENASE DOMAIN CONTAINING 1"/>
    <property type="match status" value="1"/>
</dbReference>
<comment type="caution">
    <text evidence="2">The sequence shown here is derived from an EMBL/GenBank/DDBJ whole genome shotgun (WGS) entry which is preliminary data.</text>
</comment>
<protein>
    <submittedName>
        <fullName evidence="2">Phytanoyl-CoA dioxygenase family protein</fullName>
    </submittedName>
</protein>
<dbReference type="EMBL" id="JAFIRR010000022">
    <property type="protein sequence ID" value="MCO6415278.1"/>
    <property type="molecule type" value="Genomic_DNA"/>
</dbReference>
<dbReference type="RefSeq" id="WP_252951874.1">
    <property type="nucleotide sequence ID" value="NZ_JAFIRR010000022.1"/>
</dbReference>
<gene>
    <name evidence="2" type="ORF">JYK14_03685</name>
</gene>
<reference evidence="2 3" key="1">
    <citation type="submission" date="2021-12" db="EMBL/GenBank/DDBJ databases">
        <title>Siccirubricoccus leaddurans sp. nov., a high concentration Zn2+ tolerance bacterium.</title>
        <authorList>
            <person name="Cao Y."/>
        </authorList>
    </citation>
    <scope>NUCLEOTIDE SEQUENCE [LARGE SCALE GENOMIC DNA]</scope>
    <source>
        <strain evidence="2 3">KC 17139</strain>
    </source>
</reference>
<evidence type="ECO:0000256" key="1">
    <source>
        <dbReference type="ARBA" id="ARBA00001954"/>
    </source>
</evidence>
<evidence type="ECO:0000313" key="3">
    <source>
        <dbReference type="Proteomes" id="UP001523392"/>
    </source>
</evidence>
<dbReference type="Proteomes" id="UP001523392">
    <property type="component" value="Unassembled WGS sequence"/>
</dbReference>
<keyword evidence="3" id="KW-1185">Reference proteome</keyword>
<proteinExistence type="predicted"/>
<keyword evidence="2" id="KW-0560">Oxidoreductase</keyword>
<dbReference type="PANTHER" id="PTHR20883:SF48">
    <property type="entry name" value="ECTOINE DIOXYGENASE"/>
    <property type="match status" value="1"/>
</dbReference>
<evidence type="ECO:0000313" key="2">
    <source>
        <dbReference type="EMBL" id="MCO6415278.1"/>
    </source>
</evidence>
<comment type="cofactor">
    <cofactor evidence="1">
        <name>Fe(2+)</name>
        <dbReference type="ChEBI" id="CHEBI:29033"/>
    </cofactor>
</comment>
<dbReference type="Pfam" id="PF05721">
    <property type="entry name" value="PhyH"/>
    <property type="match status" value="1"/>
</dbReference>
<dbReference type="Gene3D" id="2.60.120.620">
    <property type="entry name" value="q2cbj1_9rhob like domain"/>
    <property type="match status" value="1"/>
</dbReference>
<dbReference type="GO" id="GO:0051213">
    <property type="term" value="F:dioxygenase activity"/>
    <property type="evidence" value="ECO:0007669"/>
    <property type="project" value="UniProtKB-KW"/>
</dbReference>
<dbReference type="InterPro" id="IPR008775">
    <property type="entry name" value="Phytyl_CoA_dOase-like"/>
</dbReference>